<dbReference type="AlphaFoldDB" id="H9WGC0"/>
<dbReference type="InterPro" id="IPR016140">
    <property type="entry name" value="Bifunc_inhib/LTP/seed_store"/>
</dbReference>
<dbReference type="SUPFAM" id="SSF47699">
    <property type="entry name" value="Bifunctional inhibitor/lipid-transfer protein/seed storage 2S albumin"/>
    <property type="match status" value="1"/>
</dbReference>
<keyword evidence="5" id="KW-0812">Transmembrane</keyword>
<protein>
    <recommendedName>
        <fullName evidence="6">Bifunctional inhibitor/plant lipid transfer protein/seed storage helical domain-containing protein</fullName>
    </recommendedName>
</protein>
<feature type="non-terminal residue" evidence="7">
    <location>
        <position position="1"/>
    </location>
</feature>
<evidence type="ECO:0000259" key="6">
    <source>
        <dbReference type="Pfam" id="PF14368"/>
    </source>
</evidence>
<dbReference type="CDD" id="cd00010">
    <property type="entry name" value="AAI_LTSS"/>
    <property type="match status" value="1"/>
</dbReference>
<keyword evidence="2" id="KW-0732">Signal</keyword>
<reference evidence="7" key="1">
    <citation type="submission" date="2008-08" db="EMBL/GenBank/DDBJ databases">
        <title>Nucleotide Diversity and Divergence in the Loblolly Pine Gene Space.</title>
        <authorList>
            <person name="Neale D.B."/>
            <person name="Wegrzyn J.L."/>
            <person name="Lee J.M."/>
            <person name="Eckert A.J."/>
            <person name="Liechty J.D."/>
            <person name="Stevens K.A."/>
            <person name="Langley C.H."/>
        </authorList>
    </citation>
    <scope>NUCLEOTIDE SEQUENCE</scope>
    <source>
        <strain evidence="7">1628</strain>
        <tissue evidence="7">Megagametophyte</tissue>
    </source>
</reference>
<dbReference type="InterPro" id="IPR043325">
    <property type="entry name" value="LTSS"/>
</dbReference>
<keyword evidence="3" id="KW-1015">Disulfide bond</keyword>
<evidence type="ECO:0000256" key="2">
    <source>
        <dbReference type="ARBA" id="ARBA00022729"/>
    </source>
</evidence>
<evidence type="ECO:0000256" key="4">
    <source>
        <dbReference type="ARBA" id="ARBA00023180"/>
    </source>
</evidence>
<dbReference type="InterPro" id="IPR036312">
    <property type="entry name" value="Bifun_inhib/LTP/seed_sf"/>
</dbReference>
<keyword evidence="4" id="KW-0325">Glycoprotein</keyword>
<feature type="domain" description="Bifunctional inhibitor/plant lipid transfer protein/seed storage helical" evidence="6">
    <location>
        <begin position="2"/>
        <end position="43"/>
    </location>
</feature>
<dbReference type="Gene3D" id="1.10.110.10">
    <property type="entry name" value="Plant lipid-transfer and hydrophobic proteins"/>
    <property type="match status" value="1"/>
</dbReference>
<evidence type="ECO:0000256" key="3">
    <source>
        <dbReference type="ARBA" id="ARBA00023157"/>
    </source>
</evidence>
<accession>H9WGC0</accession>
<gene>
    <name evidence="7" type="ORF">0_3755_01</name>
</gene>
<dbReference type="EMBL" id="FJ071442">
    <property type="protein sequence ID" value="AFG61063.1"/>
    <property type="molecule type" value="Genomic_DNA"/>
</dbReference>
<dbReference type="PANTHER" id="PTHR33044">
    <property type="entry name" value="BIFUNCTIONAL INHIBITOR/LIPID-TRANSFER PROTEIN/SEED STORAGE 2S ALBUMIN SUPERFAMILY PROTEIN-RELATED"/>
    <property type="match status" value="1"/>
</dbReference>
<comment type="similarity">
    <text evidence="1">Belongs to the plant LTP family.</text>
</comment>
<evidence type="ECO:0000313" key="7">
    <source>
        <dbReference type="EMBL" id="AFG61063.1"/>
    </source>
</evidence>
<sequence length="109" mass="11010">KTNPICLCQLLTGSNPVGIPINQTLALALPKACKVTTPPASRCKAAGVPIPPVSSPATIESRKLPSTDTNLVTMPKASSSPAEVSAAGIFAPAAIGPFLTGLIFSAILF</sequence>
<organism evidence="7">
    <name type="scientific">Pinus taeda</name>
    <name type="common">Loblolly pine</name>
    <dbReference type="NCBI Taxonomy" id="3352"/>
    <lineage>
        <taxon>Eukaryota</taxon>
        <taxon>Viridiplantae</taxon>
        <taxon>Streptophyta</taxon>
        <taxon>Embryophyta</taxon>
        <taxon>Tracheophyta</taxon>
        <taxon>Spermatophyta</taxon>
        <taxon>Pinopsida</taxon>
        <taxon>Pinidae</taxon>
        <taxon>Conifers I</taxon>
        <taxon>Pinales</taxon>
        <taxon>Pinaceae</taxon>
        <taxon>Pinus</taxon>
        <taxon>Pinus subgen. Pinus</taxon>
    </lineage>
</organism>
<evidence type="ECO:0000256" key="1">
    <source>
        <dbReference type="ARBA" id="ARBA00009748"/>
    </source>
</evidence>
<keyword evidence="5" id="KW-0472">Membrane</keyword>
<dbReference type="Pfam" id="PF14368">
    <property type="entry name" value="LTP_2"/>
    <property type="match status" value="1"/>
</dbReference>
<evidence type="ECO:0000256" key="5">
    <source>
        <dbReference type="SAM" id="Phobius"/>
    </source>
</evidence>
<keyword evidence="5" id="KW-1133">Transmembrane helix</keyword>
<proteinExistence type="inferred from homology"/>
<feature type="transmembrane region" description="Helical" evidence="5">
    <location>
        <begin position="84"/>
        <end position="108"/>
    </location>
</feature>
<name>H9WGC0_PINTA</name>